<dbReference type="SUPFAM" id="SSF56349">
    <property type="entry name" value="DNA breaking-rejoining enzymes"/>
    <property type="match status" value="1"/>
</dbReference>
<comment type="caution">
    <text evidence="6">The sequence shown here is derived from an EMBL/GenBank/DDBJ whole genome shotgun (WGS) entry which is preliminary data.</text>
</comment>
<protein>
    <submittedName>
        <fullName evidence="6">Phage integrase</fullName>
    </submittedName>
</protein>
<evidence type="ECO:0000256" key="1">
    <source>
        <dbReference type="ARBA" id="ARBA00008857"/>
    </source>
</evidence>
<gene>
    <name evidence="6" type="ORF">AWB77_04824</name>
</gene>
<accession>A0A158D4S0</accession>
<dbReference type="PANTHER" id="PTHR30629">
    <property type="entry name" value="PROPHAGE INTEGRASE"/>
    <property type="match status" value="1"/>
</dbReference>
<dbReference type="InterPro" id="IPR038488">
    <property type="entry name" value="Integrase_DNA-bd_sf"/>
</dbReference>
<reference evidence="6" key="1">
    <citation type="submission" date="2016-01" db="EMBL/GenBank/DDBJ databases">
        <authorList>
            <person name="Peeters C."/>
        </authorList>
    </citation>
    <scope>NUCLEOTIDE SEQUENCE</scope>
    <source>
        <strain evidence="6">LMG 29320</strain>
    </source>
</reference>
<dbReference type="InterPro" id="IPR010998">
    <property type="entry name" value="Integrase_recombinase_N"/>
</dbReference>
<sequence length="420" mass="47394">MRFDARQAKQIPPGEHITIDGFPGLRLQATETRRSWTYRYKSPVDDRMRQIKLGEWPSMSYAAAIAEWEKLRSARDAGDDPAAAKRVAKNPAAASSEYTVRNLCDDFLAGHIERHRKPKGADIIRRIFAGKLGAIAHLPAASITRKQAFDLLESCSSTPTLAGALRSALGGAWEYALDAGRIPDTSPNWWRLVMRGRLRSKGKKVDGERVTAKRVLSDAEVGELLRWLPNFSQTLDDVLTLYLWTGTRGSEIVSMEAGELSEEKDGFWWTVPKSKTKNANRPSATDLRVPLVGRAEQIVRRRLQAVKTGFLLPSQSAAGHKDQKLIQQSVYYRQPYCKNAPQEQRTRLPVSHWAPHDLRRTVRTMLASMECPHEVAESILGHVLPGVTGVYNRHSYDKERRVWLTRLSERLEQLAITRPS</sequence>
<dbReference type="InterPro" id="IPR025166">
    <property type="entry name" value="Integrase_DNA_bind_dom"/>
</dbReference>
<dbReference type="STRING" id="1777138.AWB77_04824"/>
<evidence type="ECO:0000256" key="2">
    <source>
        <dbReference type="ARBA" id="ARBA00022908"/>
    </source>
</evidence>
<keyword evidence="7" id="KW-1185">Reference proteome</keyword>
<evidence type="ECO:0000313" key="7">
    <source>
        <dbReference type="Proteomes" id="UP000054903"/>
    </source>
</evidence>
<dbReference type="Gene3D" id="3.30.160.390">
    <property type="entry name" value="Integrase, DNA-binding domain"/>
    <property type="match status" value="1"/>
</dbReference>
<dbReference type="Pfam" id="PF13356">
    <property type="entry name" value="Arm-DNA-bind_3"/>
    <property type="match status" value="1"/>
</dbReference>
<comment type="similarity">
    <text evidence="1">Belongs to the 'phage' integrase family.</text>
</comment>
<proteinExistence type="inferred from homology"/>
<evidence type="ECO:0000256" key="3">
    <source>
        <dbReference type="ARBA" id="ARBA00023125"/>
    </source>
</evidence>
<feature type="domain" description="Tyr recombinase" evidence="5">
    <location>
        <begin position="211"/>
        <end position="404"/>
    </location>
</feature>
<dbReference type="Proteomes" id="UP000054903">
    <property type="component" value="Unassembled WGS sequence"/>
</dbReference>
<evidence type="ECO:0000313" key="6">
    <source>
        <dbReference type="EMBL" id="SAK88817.1"/>
    </source>
</evidence>
<dbReference type="AlphaFoldDB" id="A0A158D4S0"/>
<dbReference type="InterPro" id="IPR050808">
    <property type="entry name" value="Phage_Integrase"/>
</dbReference>
<dbReference type="EMBL" id="FCNX02000013">
    <property type="protein sequence ID" value="SAK88817.1"/>
    <property type="molecule type" value="Genomic_DNA"/>
</dbReference>
<evidence type="ECO:0000256" key="4">
    <source>
        <dbReference type="ARBA" id="ARBA00023172"/>
    </source>
</evidence>
<dbReference type="InterPro" id="IPR013762">
    <property type="entry name" value="Integrase-like_cat_sf"/>
</dbReference>
<dbReference type="PROSITE" id="PS51898">
    <property type="entry name" value="TYR_RECOMBINASE"/>
    <property type="match status" value="1"/>
</dbReference>
<dbReference type="InterPro" id="IPR002104">
    <property type="entry name" value="Integrase_catalytic"/>
</dbReference>
<keyword evidence="2" id="KW-0229">DNA integration</keyword>
<evidence type="ECO:0000259" key="5">
    <source>
        <dbReference type="PROSITE" id="PS51898"/>
    </source>
</evidence>
<dbReference type="OrthoDB" id="9775880at2"/>
<dbReference type="GO" id="GO:0015074">
    <property type="term" value="P:DNA integration"/>
    <property type="evidence" value="ECO:0007669"/>
    <property type="project" value="UniProtKB-KW"/>
</dbReference>
<keyword evidence="3" id="KW-0238">DNA-binding</keyword>
<dbReference type="RefSeq" id="WP_061136910.1">
    <property type="nucleotide sequence ID" value="NZ_FCNX02000013.1"/>
</dbReference>
<keyword evidence="4" id="KW-0233">DNA recombination</keyword>
<dbReference type="GO" id="GO:0006310">
    <property type="term" value="P:DNA recombination"/>
    <property type="evidence" value="ECO:0007669"/>
    <property type="project" value="UniProtKB-KW"/>
</dbReference>
<dbReference type="Gene3D" id="1.10.150.130">
    <property type="match status" value="1"/>
</dbReference>
<dbReference type="Pfam" id="PF00589">
    <property type="entry name" value="Phage_integrase"/>
    <property type="match status" value="1"/>
</dbReference>
<organism evidence="6 7">
    <name type="scientific">Caballeronia fortuita</name>
    <dbReference type="NCBI Taxonomy" id="1777138"/>
    <lineage>
        <taxon>Bacteria</taxon>
        <taxon>Pseudomonadati</taxon>
        <taxon>Pseudomonadota</taxon>
        <taxon>Betaproteobacteria</taxon>
        <taxon>Burkholderiales</taxon>
        <taxon>Burkholderiaceae</taxon>
        <taxon>Caballeronia</taxon>
    </lineage>
</organism>
<dbReference type="Gene3D" id="1.10.443.10">
    <property type="entry name" value="Intergrase catalytic core"/>
    <property type="match status" value="1"/>
</dbReference>
<name>A0A158D4S0_9BURK</name>
<dbReference type="PANTHER" id="PTHR30629:SF2">
    <property type="entry name" value="PROPHAGE INTEGRASE INTS-RELATED"/>
    <property type="match status" value="1"/>
</dbReference>
<dbReference type="InterPro" id="IPR011010">
    <property type="entry name" value="DNA_brk_join_enz"/>
</dbReference>
<dbReference type="GO" id="GO:0003677">
    <property type="term" value="F:DNA binding"/>
    <property type="evidence" value="ECO:0007669"/>
    <property type="project" value="UniProtKB-KW"/>
</dbReference>